<organism evidence="1 2">
    <name type="scientific">Fraserbacteria sp. (strain RBG_16_55_9)</name>
    <dbReference type="NCBI Taxonomy" id="1817864"/>
    <lineage>
        <taxon>Bacteria</taxon>
        <taxon>Candidatus Fraseribacteriota</taxon>
    </lineage>
</organism>
<comment type="caution">
    <text evidence="1">The sequence shown here is derived from an EMBL/GenBank/DDBJ whole genome shotgun (WGS) entry which is preliminary data.</text>
</comment>
<name>A0A1F5UQD8_FRAXR</name>
<reference evidence="1 2" key="1">
    <citation type="journal article" date="2016" name="Nat. Commun.">
        <title>Thousands of microbial genomes shed light on interconnected biogeochemical processes in an aquifer system.</title>
        <authorList>
            <person name="Anantharaman K."/>
            <person name="Brown C.T."/>
            <person name="Hug L.A."/>
            <person name="Sharon I."/>
            <person name="Castelle C.J."/>
            <person name="Probst A.J."/>
            <person name="Thomas B.C."/>
            <person name="Singh A."/>
            <person name="Wilkins M.J."/>
            <person name="Karaoz U."/>
            <person name="Brodie E.L."/>
            <person name="Williams K.H."/>
            <person name="Hubbard S.S."/>
            <person name="Banfield J.F."/>
        </authorList>
    </citation>
    <scope>NUCLEOTIDE SEQUENCE [LARGE SCALE GENOMIC DNA]</scope>
    <source>
        <strain evidence="2">RBG_16_55_9</strain>
    </source>
</reference>
<accession>A0A1F5UQD8</accession>
<dbReference type="EMBL" id="MFGX01000104">
    <property type="protein sequence ID" value="OGF53388.1"/>
    <property type="molecule type" value="Genomic_DNA"/>
</dbReference>
<gene>
    <name evidence="1" type="ORF">A2Z21_06990</name>
</gene>
<evidence type="ECO:0000313" key="1">
    <source>
        <dbReference type="EMBL" id="OGF53388.1"/>
    </source>
</evidence>
<protein>
    <recommendedName>
        <fullName evidence="3">DUF4911 domain-containing protein</fullName>
    </recommendedName>
</protein>
<evidence type="ECO:0008006" key="3">
    <source>
        <dbReference type="Google" id="ProtNLM"/>
    </source>
</evidence>
<dbReference type="AlphaFoldDB" id="A0A1F5UQD8"/>
<proteinExistence type="predicted"/>
<dbReference type="Proteomes" id="UP000179157">
    <property type="component" value="Unassembled WGS sequence"/>
</dbReference>
<evidence type="ECO:0000313" key="2">
    <source>
        <dbReference type="Proteomes" id="UP000179157"/>
    </source>
</evidence>
<sequence>MKNPVEPPEDTVALFVEMNEKDVHFLEMIIIAYDGVAHLRRDWFERDGRRFFKILVSPDLVDELRRILDNTKKYIQIGEIRTSL</sequence>